<dbReference type="CDD" id="cd02851">
    <property type="entry name" value="E_set_GO_C"/>
    <property type="match status" value="1"/>
</dbReference>
<dbReference type="Gene3D" id="2.130.10.80">
    <property type="entry name" value="Galactose oxidase/kelch, beta-propeller"/>
    <property type="match status" value="1"/>
</dbReference>
<dbReference type="InterPro" id="IPR014756">
    <property type="entry name" value="Ig_E-set"/>
</dbReference>
<dbReference type="Proteomes" id="UP000182882">
    <property type="component" value="Unassembled WGS sequence"/>
</dbReference>
<feature type="domain" description="Galactose oxidase-like Early set" evidence="1">
    <location>
        <begin position="429"/>
        <end position="521"/>
    </location>
</feature>
<dbReference type="InterPro" id="IPR013783">
    <property type="entry name" value="Ig-like_fold"/>
</dbReference>
<dbReference type="InterPro" id="IPR037293">
    <property type="entry name" value="Gal_Oxidase_central_sf"/>
</dbReference>
<name>A0A1H2DM23_9PROT</name>
<sequence>MIAVRFFPFAQRERYLKALFFFSLMWLLPGFGGVSSAVASESTAHSEGEFGPLHDWPIIPTAMMLMPDGRVFAYGSNTNGTQGGKMHYVIWDPSMGTGMDAFEVLPNTTDTDIFCAGQAHIPGSGQALILGGDARVNNIRNYANSDVNIFDPATDTLMRQTQSMAFKRWYATAVTLPNGEHAVLGGRNDRFYKGTKKIPATVATFSPIPEVRAVDGSWRTLNSASSDYAYGALGAASWFYPRAWVNPQGNLFILAPNGKMYSLDTSGDGVLTKYSTKIEPSQASLSSVMYAPGKILTIRKYRKAVSVDLNDPVKPAVSAAGYLAKDRQFGTATVLANGQVWVNGGSSTGNDLVGAALDTELWDPDTNTWETVASAATARLYHSASLLLLDGTVITGGGGAQGPLTQLNGEIYYPPYLFKTDGSGEFALRPDIIDAPTTLVNWDQQFSVEASESIARVTLVRAGAVTHAFNQETRFFDLPVSEMANIVTVQSPASPNLAPPGYYLLFVWNASGVPSVARIIQLG</sequence>
<dbReference type="KEGG" id="nur:ATY38_04905"/>
<protein>
    <submittedName>
        <fullName evidence="2">Galactose oxidase, central domain</fullName>
    </submittedName>
</protein>
<dbReference type="Pfam" id="PF09118">
    <property type="entry name" value="GO-like_E_set"/>
    <property type="match status" value="1"/>
</dbReference>
<dbReference type="InterPro" id="IPR011043">
    <property type="entry name" value="Gal_Oxase/kelch_b-propeller"/>
</dbReference>
<keyword evidence="3" id="KW-1185">Reference proteome</keyword>
<reference evidence="3" key="1">
    <citation type="submission" date="2016-10" db="EMBL/GenBank/DDBJ databases">
        <authorList>
            <person name="Varghese N."/>
            <person name="Submissions S."/>
        </authorList>
    </citation>
    <scope>NUCLEOTIDE SEQUENCE [LARGE SCALE GENOMIC DNA]</scope>
    <source>
        <strain evidence="3">Nm10</strain>
    </source>
</reference>
<dbReference type="PANTHER" id="PTHR32208:SF21">
    <property type="entry name" value="LOW QUALITY PROTEIN: ALDEHYDE OXIDASE GLOX-LIKE"/>
    <property type="match status" value="1"/>
</dbReference>
<gene>
    <name evidence="2" type="ORF">SAMN05216406_10166</name>
</gene>
<dbReference type="PANTHER" id="PTHR32208">
    <property type="entry name" value="SECRETED PROTEIN-RELATED"/>
    <property type="match status" value="1"/>
</dbReference>
<evidence type="ECO:0000313" key="2">
    <source>
        <dbReference type="EMBL" id="SDT83967.1"/>
    </source>
</evidence>
<dbReference type="SUPFAM" id="SSF81296">
    <property type="entry name" value="E set domains"/>
    <property type="match status" value="1"/>
</dbReference>
<proteinExistence type="predicted"/>
<dbReference type="EMBL" id="FNLN01000001">
    <property type="protein sequence ID" value="SDT83967.1"/>
    <property type="molecule type" value="Genomic_DNA"/>
</dbReference>
<accession>A0A1H2DM23</accession>
<dbReference type="SUPFAM" id="SSF50965">
    <property type="entry name" value="Galactose oxidase, central domain"/>
    <property type="match status" value="1"/>
</dbReference>
<evidence type="ECO:0000313" key="3">
    <source>
        <dbReference type="Proteomes" id="UP000182882"/>
    </source>
</evidence>
<organism evidence="2 3">
    <name type="scientific">Nitrosomonas ureae</name>
    <dbReference type="NCBI Taxonomy" id="44577"/>
    <lineage>
        <taxon>Bacteria</taxon>
        <taxon>Pseudomonadati</taxon>
        <taxon>Pseudomonadota</taxon>
        <taxon>Betaproteobacteria</taxon>
        <taxon>Nitrosomonadales</taxon>
        <taxon>Nitrosomonadaceae</taxon>
        <taxon>Nitrosomonas</taxon>
    </lineage>
</organism>
<dbReference type="AlphaFoldDB" id="A0A1H2DM23"/>
<dbReference type="RefSeq" id="WP_062558319.1">
    <property type="nucleotide sequence ID" value="NZ_CP013341.1"/>
</dbReference>
<dbReference type="Gene3D" id="2.60.40.10">
    <property type="entry name" value="Immunoglobulins"/>
    <property type="match status" value="1"/>
</dbReference>
<dbReference type="InterPro" id="IPR015202">
    <property type="entry name" value="GO-like_E_set"/>
</dbReference>
<evidence type="ECO:0000259" key="1">
    <source>
        <dbReference type="Pfam" id="PF09118"/>
    </source>
</evidence>